<keyword evidence="2" id="KW-1185">Reference proteome</keyword>
<protein>
    <submittedName>
        <fullName evidence="1">Uncharacterized protein</fullName>
    </submittedName>
</protein>
<name>A0ABV1WDI8_9ACTN</name>
<comment type="caution">
    <text evidence="1">The sequence shown here is derived from an EMBL/GenBank/DDBJ whole genome shotgun (WGS) entry which is preliminary data.</text>
</comment>
<proteinExistence type="predicted"/>
<reference evidence="1 2" key="1">
    <citation type="submission" date="2024-06" db="EMBL/GenBank/DDBJ databases">
        <title>The Natural Products Discovery Center: Release of the First 8490 Sequenced Strains for Exploring Actinobacteria Biosynthetic Diversity.</title>
        <authorList>
            <person name="Kalkreuter E."/>
            <person name="Kautsar S.A."/>
            <person name="Yang D."/>
            <person name="Bader C.D."/>
            <person name="Teijaro C.N."/>
            <person name="Fluegel L."/>
            <person name="Davis C.M."/>
            <person name="Simpson J.R."/>
            <person name="Lauterbach L."/>
            <person name="Steele A.D."/>
            <person name="Gui C."/>
            <person name="Meng S."/>
            <person name="Li G."/>
            <person name="Viehrig K."/>
            <person name="Ye F."/>
            <person name="Su P."/>
            <person name="Kiefer A.F."/>
            <person name="Nichols A."/>
            <person name="Cepeda A.J."/>
            <person name="Yan W."/>
            <person name="Fan B."/>
            <person name="Jiang Y."/>
            <person name="Adhikari A."/>
            <person name="Zheng C.-J."/>
            <person name="Schuster L."/>
            <person name="Cowan T.M."/>
            <person name="Smanski M.J."/>
            <person name="Chevrette M.G."/>
            <person name="De Carvalho L.P.S."/>
            <person name="Shen B."/>
        </authorList>
    </citation>
    <scope>NUCLEOTIDE SEQUENCE [LARGE SCALE GENOMIC DNA]</scope>
    <source>
        <strain evidence="1 2">NPDC000634</strain>
    </source>
</reference>
<evidence type="ECO:0000313" key="2">
    <source>
        <dbReference type="Proteomes" id="UP001458415"/>
    </source>
</evidence>
<accession>A0ABV1WDI8</accession>
<dbReference type="Proteomes" id="UP001458415">
    <property type="component" value="Unassembled WGS sequence"/>
</dbReference>
<sequence>MTGAKKDTGKGPDAAHDAEQRHVVGALLKRYGRESLSEEAEIHQKASPHALFQMFQLAALTDARVTPETAVRTFVGLRDRKWSTAGQVLRAGADRIAAALKDAGYPEGDVRRITTAMTDAALHLQEDHGGDLSGLREDAGRDPGRERDLLRHFANVDDDVVDAFCREAQALWTELCPFVDKKVLDAADRLHLDKDAVSLRALVDDDREFVRLVDALVRVRHDEDGYHQVRELARAQA</sequence>
<organism evidence="1 2">
    <name type="scientific">Streptomyces carpinensis</name>
    <dbReference type="NCBI Taxonomy" id="66369"/>
    <lineage>
        <taxon>Bacteria</taxon>
        <taxon>Bacillati</taxon>
        <taxon>Actinomycetota</taxon>
        <taxon>Actinomycetes</taxon>
        <taxon>Kitasatosporales</taxon>
        <taxon>Streptomycetaceae</taxon>
        <taxon>Streptomyces</taxon>
    </lineage>
</organism>
<dbReference type="EMBL" id="JBEPCU010000953">
    <property type="protein sequence ID" value="MER6982164.1"/>
    <property type="molecule type" value="Genomic_DNA"/>
</dbReference>
<dbReference type="RefSeq" id="WP_244217353.1">
    <property type="nucleotide sequence ID" value="NZ_MUBM01000209.1"/>
</dbReference>
<evidence type="ECO:0000313" key="1">
    <source>
        <dbReference type="EMBL" id="MER6982164.1"/>
    </source>
</evidence>
<gene>
    <name evidence="1" type="ORF">ABT317_35640</name>
</gene>